<dbReference type="InterPro" id="IPR051083">
    <property type="entry name" value="GrpII_Intron_Splice-Mob/Def"/>
</dbReference>
<proteinExistence type="predicted"/>
<organism evidence="2">
    <name type="scientific">Bracteacoccus aerius</name>
    <dbReference type="NCBI Taxonomy" id="50041"/>
    <lineage>
        <taxon>Eukaryota</taxon>
        <taxon>Viridiplantae</taxon>
        <taxon>Chlorophyta</taxon>
        <taxon>core chlorophytes</taxon>
        <taxon>Chlorophyceae</taxon>
        <taxon>CS clade</taxon>
        <taxon>Sphaeropleales</taxon>
        <taxon>Bracteacoccaceae</taxon>
        <taxon>Bracteacoccus</taxon>
    </lineage>
</organism>
<dbReference type="InterPro" id="IPR013597">
    <property type="entry name" value="Mat_intron_G2"/>
</dbReference>
<dbReference type="RefSeq" id="YP_009054587.1">
    <property type="nucleotide sequence ID" value="NC_024755.1"/>
</dbReference>
<dbReference type="InterPro" id="IPR000477">
    <property type="entry name" value="RT_dom"/>
</dbReference>
<dbReference type="SUPFAM" id="SSF56672">
    <property type="entry name" value="DNA/RNA polymerases"/>
    <property type="match status" value="1"/>
</dbReference>
<dbReference type="Pfam" id="PF00078">
    <property type="entry name" value="RVT_1"/>
    <property type="match status" value="1"/>
</dbReference>
<dbReference type="Pfam" id="PF08388">
    <property type="entry name" value="GIIM"/>
    <property type="match status" value="1"/>
</dbReference>
<reference evidence="2" key="1">
    <citation type="journal article" date="2014" name="Genome Biol. Evol.">
        <title>Gene arrangement convergence, diverse intron content, and genetic code modifications in mitochondrial genomes of Sphaeropleales (Chlorophyta).</title>
        <authorList>
            <person name="Fucikova K."/>
            <person name="Lewis P.O."/>
            <person name="Gonzalez-Halphen D."/>
            <person name="Lewis L.A."/>
        </authorList>
    </citation>
    <scope>NUCLEOTIDE SEQUENCE</scope>
    <source>
        <strain evidence="2">UTEX 1250</strain>
    </source>
</reference>
<protein>
    <submittedName>
        <fullName evidence="2">Hypothetical HNH homing endonuclease</fullName>
    </submittedName>
</protein>
<dbReference type="GO" id="GO:0003676">
    <property type="term" value="F:nucleic acid binding"/>
    <property type="evidence" value="ECO:0007669"/>
    <property type="project" value="InterPro"/>
</dbReference>
<keyword evidence="2" id="KW-0378">Hydrolase</keyword>
<dbReference type="InterPro" id="IPR043502">
    <property type="entry name" value="DNA/RNA_pol_sf"/>
</dbReference>
<evidence type="ECO:0000259" key="1">
    <source>
        <dbReference type="PROSITE" id="PS50878"/>
    </source>
</evidence>
<dbReference type="GO" id="GO:0004519">
    <property type="term" value="F:endonuclease activity"/>
    <property type="evidence" value="ECO:0007669"/>
    <property type="project" value="UniProtKB-KW"/>
</dbReference>
<sequence length="632" mass="72158">MMFKRNTKAGMSLWHDIDWPACQEKVLDLQSKIVVAFKRGNMGEVKYLQHNLTKSFAARALAVRTVVTNRGHKTSGVDHVVWETPTEKWNAILELGNLVKYQASPVRRVWISKDGKPVLPNKSNGRPLGIPTMRDRAVQTLWNLALAPIGECTGDRHSYGFRKYRSTKDAIERLFIRLSNRHRPQWILEADIKGFFNNINHEWILANIPVQTEVLKQWLKAGQVEFDTVSATEAGVPQGGPSTTFVVQSSRKREPISPTIANMVLDGLDDHIQKAVAPYTTKKGKTSRKYNTKVSMIRYADDFVVTRANKQLIQDVIKPAIQEFLAVRGLELSGSKTLTTRIEDGFDFLGYNIRVYKDAKKLPDGKVLLIKPSKKFITRVQNKIWAIFCKHRKGSAYTLIYELNPVVRGWANYHRTVVAKKVFARIGYYLWTKAWKWACAKHTQRNSSDLVKMYFEKVGGRKWVFFGTKGAAKLTLYDIANVHISRHTLGRDLNPYLPENIKYFRKRCKGGALSGGLWDNRSQQLLKREGYLCPVCESPIVFGQDVEVHHKLAKKDGGNDTNKNLVVLHRECHKQVTYCRSVKLKARFMERGIVKEKSIRSQKCHFSDTFSDTEGVTIGNISLTFEPYDAKV</sequence>
<dbReference type="PANTHER" id="PTHR34047">
    <property type="entry name" value="NUCLEAR INTRON MATURASE 1, MITOCHONDRIAL-RELATED"/>
    <property type="match status" value="1"/>
</dbReference>
<dbReference type="CDD" id="cd01651">
    <property type="entry name" value="RT_G2_intron"/>
    <property type="match status" value="1"/>
</dbReference>
<dbReference type="EMBL" id="KJ806265">
    <property type="protein sequence ID" value="AIK29074.1"/>
    <property type="molecule type" value="Genomic_DNA"/>
</dbReference>
<accession>A0A076VHX8</accession>
<dbReference type="PANTHER" id="PTHR34047:SF8">
    <property type="entry name" value="PROTEIN YKFC"/>
    <property type="match status" value="1"/>
</dbReference>
<dbReference type="PROSITE" id="PS50878">
    <property type="entry name" value="RT_POL"/>
    <property type="match status" value="1"/>
</dbReference>
<keyword evidence="2" id="KW-0255">Endonuclease</keyword>
<dbReference type="InterPro" id="IPR002711">
    <property type="entry name" value="HNH"/>
</dbReference>
<dbReference type="SMART" id="SM00507">
    <property type="entry name" value="HNHc"/>
    <property type="match status" value="1"/>
</dbReference>
<evidence type="ECO:0000313" key="2">
    <source>
        <dbReference type="EMBL" id="AIK29074.1"/>
    </source>
</evidence>
<dbReference type="Pfam" id="PF01844">
    <property type="entry name" value="HNH"/>
    <property type="match status" value="1"/>
</dbReference>
<name>A0A076VHX8_9CHLO</name>
<dbReference type="Gene3D" id="1.10.30.50">
    <property type="match status" value="1"/>
</dbReference>
<keyword evidence="2" id="KW-0496">Mitochondrion</keyword>
<keyword evidence="2" id="KW-0540">Nuclease</keyword>
<dbReference type="Pfam" id="PF13655">
    <property type="entry name" value="RVT_N"/>
    <property type="match status" value="1"/>
</dbReference>
<dbReference type="GO" id="GO:0008270">
    <property type="term" value="F:zinc ion binding"/>
    <property type="evidence" value="ECO:0007669"/>
    <property type="project" value="InterPro"/>
</dbReference>
<geneLocation type="mitochondrion" evidence="2"/>
<gene>
    <name evidence="2" type="primary">rrnL4</name>
    <name evidence="2" type="ORF">EK24_r01</name>
</gene>
<dbReference type="AlphaFoldDB" id="A0A076VHX8"/>
<dbReference type="InterPro" id="IPR003615">
    <property type="entry name" value="HNH_nuc"/>
</dbReference>
<dbReference type="CDD" id="cd00085">
    <property type="entry name" value="HNHc"/>
    <property type="match status" value="1"/>
</dbReference>
<feature type="domain" description="Reverse transcriptase" evidence="1">
    <location>
        <begin position="99"/>
        <end position="353"/>
    </location>
</feature>
<dbReference type="InterPro" id="IPR025960">
    <property type="entry name" value="RVT_N"/>
</dbReference>
<dbReference type="GeneID" id="20160054"/>